<dbReference type="EMBL" id="NKHZ01000070">
    <property type="protein sequence ID" value="PNS15348.1"/>
    <property type="molecule type" value="Genomic_DNA"/>
</dbReference>
<evidence type="ECO:0000313" key="6">
    <source>
        <dbReference type="Proteomes" id="UP000243797"/>
    </source>
</evidence>
<dbReference type="Gene3D" id="3.30.465.10">
    <property type="match status" value="2"/>
</dbReference>
<proteinExistence type="inferred from homology"/>
<evidence type="ECO:0000313" key="5">
    <source>
        <dbReference type="EMBL" id="PNS15348.1"/>
    </source>
</evidence>
<evidence type="ECO:0000256" key="1">
    <source>
        <dbReference type="ARBA" id="ARBA00005466"/>
    </source>
</evidence>
<dbReference type="InterPro" id="IPR016169">
    <property type="entry name" value="FAD-bd_PCMH_sub2"/>
</dbReference>
<dbReference type="PROSITE" id="PS51387">
    <property type="entry name" value="FAD_PCMH"/>
    <property type="match status" value="1"/>
</dbReference>
<dbReference type="InterPro" id="IPR036318">
    <property type="entry name" value="FAD-bd_PCMH-like_sf"/>
</dbReference>
<dbReference type="SUPFAM" id="SSF56176">
    <property type="entry name" value="FAD-binding/transporter-associated domain-like"/>
    <property type="match status" value="1"/>
</dbReference>
<dbReference type="GO" id="GO:0071949">
    <property type="term" value="F:FAD binding"/>
    <property type="evidence" value="ECO:0007669"/>
    <property type="project" value="InterPro"/>
</dbReference>
<dbReference type="GO" id="GO:0016491">
    <property type="term" value="F:oxidoreductase activity"/>
    <property type="evidence" value="ECO:0007669"/>
    <property type="project" value="UniProtKB-KW"/>
</dbReference>
<accession>A0A2K1QJL3</accession>
<gene>
    <name evidence="5" type="ORF">CAC42_607</name>
</gene>
<dbReference type="PANTHER" id="PTHR13878:SF91">
    <property type="entry name" value="FAD BINDING DOMAIN PROTEIN (AFU_ORTHOLOGUE AFUA_6G12070)-RELATED"/>
    <property type="match status" value="1"/>
</dbReference>
<organism evidence="5 6">
    <name type="scientific">Sphaceloma murrayae</name>
    <dbReference type="NCBI Taxonomy" id="2082308"/>
    <lineage>
        <taxon>Eukaryota</taxon>
        <taxon>Fungi</taxon>
        <taxon>Dikarya</taxon>
        <taxon>Ascomycota</taxon>
        <taxon>Pezizomycotina</taxon>
        <taxon>Dothideomycetes</taxon>
        <taxon>Dothideomycetidae</taxon>
        <taxon>Myriangiales</taxon>
        <taxon>Elsinoaceae</taxon>
        <taxon>Sphaceloma</taxon>
    </lineage>
</organism>
<dbReference type="PANTHER" id="PTHR13878">
    <property type="entry name" value="GULONOLACTONE OXIDASE"/>
    <property type="match status" value="1"/>
</dbReference>
<evidence type="ECO:0000259" key="4">
    <source>
        <dbReference type="PROSITE" id="PS51387"/>
    </source>
</evidence>
<dbReference type="STRING" id="2082308.A0A2K1QJL3"/>
<reference evidence="5 6" key="1">
    <citation type="submission" date="2017-06" db="EMBL/GenBank/DDBJ databases">
        <title>Draft genome sequence of a variant of Elsinoe murrayae.</title>
        <authorList>
            <person name="Cheng Q."/>
        </authorList>
    </citation>
    <scope>NUCLEOTIDE SEQUENCE [LARGE SCALE GENOMIC DNA]</scope>
    <source>
        <strain evidence="5 6">CQ-2017a</strain>
    </source>
</reference>
<sequence length="579" mass="61099">MRSVLLSLLPLTAPAIAAQVAKTYPGDAAYPTQADWDALNATIGGNLVAGALPARVCYPPISDPVACKAAASFSNDDILVPQDPVLVQAPWWSGNKCLASLSAEGTCELGNYPAYVVAAKNAQHVSEGVKFAKKFNLRLSVKNTGHDFLGRNLGAGGLSIWTYGLQGIEILDDWFPTGTPKGYGKGATVAQYGAAIQFGQLYDAAKKRNVTVVGGADSTVGAGGGWMQGGGHGRLANNFGLGVDNVLEYEVVLPNGNIVIANKNAYTDLFNALLGGGGGTFGITTKITIRAHPRFSVVGAINIAIVGNPNATTGGFAEAMGYFLSQTGKFVDFGLTGYPNLFPTGFSGPFTAAGKTNEQVLAFLAPIQQNVTARGGVMTLTPLTITDPADLAAPNTDGNVGTNQTQPSNVIFGSRLLSRKALEDEASVTNVIKTLTKNGFYMLPYPVLGGQVSKNAVSGAAFGLNPAWRSAVMHFIYVDLGAARYSLDTVTIKAAHQRIVDVINPVVDPLSVNSGAYLNEANYREPNPKKTFWGGELRYQRLLSIKKKYDPTNLFWCNPCVGYETFTEGDDGKLYVSGS</sequence>
<keyword evidence="2" id="KW-0560">Oxidoreductase</keyword>
<feature type="chain" id="PRO_5014388340" description="FAD-binding PCMH-type domain-containing protein" evidence="3">
    <location>
        <begin position="18"/>
        <end position="579"/>
    </location>
</feature>
<feature type="signal peptide" evidence="3">
    <location>
        <begin position="1"/>
        <end position="17"/>
    </location>
</feature>
<dbReference type="OrthoDB" id="415825at2759"/>
<name>A0A2K1QJL3_9PEZI</name>
<dbReference type="AlphaFoldDB" id="A0A2K1QJL3"/>
<keyword evidence="3" id="KW-0732">Signal</keyword>
<dbReference type="InterPro" id="IPR016166">
    <property type="entry name" value="FAD-bd_PCMH"/>
</dbReference>
<keyword evidence="6" id="KW-1185">Reference proteome</keyword>
<comment type="caution">
    <text evidence="5">The sequence shown here is derived from an EMBL/GenBank/DDBJ whole genome shotgun (WGS) entry which is preliminary data.</text>
</comment>
<dbReference type="Pfam" id="PF01565">
    <property type="entry name" value="FAD_binding_4"/>
    <property type="match status" value="1"/>
</dbReference>
<dbReference type="InParanoid" id="A0A2K1QJL3"/>
<evidence type="ECO:0000256" key="3">
    <source>
        <dbReference type="SAM" id="SignalP"/>
    </source>
</evidence>
<dbReference type="InterPro" id="IPR050432">
    <property type="entry name" value="FAD-linked_Oxidoreductases_BP"/>
</dbReference>
<protein>
    <recommendedName>
        <fullName evidence="4">FAD-binding PCMH-type domain-containing protein</fullName>
    </recommendedName>
</protein>
<feature type="domain" description="FAD-binding PCMH-type" evidence="4">
    <location>
        <begin position="109"/>
        <end position="294"/>
    </location>
</feature>
<dbReference type="Proteomes" id="UP000243797">
    <property type="component" value="Unassembled WGS sequence"/>
</dbReference>
<dbReference type="InterPro" id="IPR006094">
    <property type="entry name" value="Oxid_FAD_bind_N"/>
</dbReference>
<evidence type="ECO:0000256" key="2">
    <source>
        <dbReference type="ARBA" id="ARBA00023002"/>
    </source>
</evidence>
<dbReference type="Pfam" id="PF08031">
    <property type="entry name" value="BBE"/>
    <property type="match status" value="1"/>
</dbReference>
<dbReference type="InterPro" id="IPR012951">
    <property type="entry name" value="BBE"/>
</dbReference>
<comment type="similarity">
    <text evidence="1">Belongs to the oxygen-dependent FAD-linked oxidoreductase family.</text>
</comment>